<evidence type="ECO:0000256" key="3">
    <source>
        <dbReference type="ARBA" id="ARBA00022692"/>
    </source>
</evidence>
<evidence type="ECO:0000313" key="9">
    <source>
        <dbReference type="EMBL" id="PWF99428.1"/>
    </source>
</evidence>
<dbReference type="AlphaFoldDB" id="A0A2V1MWK3"/>
<evidence type="ECO:0000313" key="10">
    <source>
        <dbReference type="Proteomes" id="UP000245080"/>
    </source>
</evidence>
<accession>A0A2V1MWK3</accession>
<keyword evidence="10" id="KW-1185">Reference proteome</keyword>
<keyword evidence="5 7" id="KW-0472">Membrane</keyword>
<dbReference type="Proteomes" id="UP000245080">
    <property type="component" value="Unassembled WGS sequence"/>
</dbReference>
<dbReference type="EMBL" id="QCXQ01000006">
    <property type="protein sequence ID" value="PWF99428.1"/>
    <property type="molecule type" value="Genomic_DNA"/>
</dbReference>
<organism evidence="9 10">
    <name type="scientific">Levilactobacillus bambusae</name>
    <dbReference type="NCBI Taxonomy" id="2024736"/>
    <lineage>
        <taxon>Bacteria</taxon>
        <taxon>Bacillati</taxon>
        <taxon>Bacillota</taxon>
        <taxon>Bacilli</taxon>
        <taxon>Lactobacillales</taxon>
        <taxon>Lactobacillaceae</taxon>
        <taxon>Levilactobacillus</taxon>
    </lineage>
</organism>
<feature type="transmembrane region" description="Helical" evidence="7">
    <location>
        <begin position="16"/>
        <end position="33"/>
    </location>
</feature>
<dbReference type="Pfam" id="PF04024">
    <property type="entry name" value="PspC"/>
    <property type="match status" value="1"/>
</dbReference>
<dbReference type="PANTHER" id="PTHR33885:SF3">
    <property type="entry name" value="PHAGE SHOCK PROTEIN C"/>
    <property type="match status" value="1"/>
</dbReference>
<dbReference type="PANTHER" id="PTHR33885">
    <property type="entry name" value="PHAGE SHOCK PROTEIN C"/>
    <property type="match status" value="1"/>
</dbReference>
<evidence type="ECO:0000256" key="1">
    <source>
        <dbReference type="ARBA" id="ARBA00004162"/>
    </source>
</evidence>
<evidence type="ECO:0000256" key="7">
    <source>
        <dbReference type="SAM" id="Phobius"/>
    </source>
</evidence>
<evidence type="ECO:0000256" key="6">
    <source>
        <dbReference type="SAM" id="MobiDB-lite"/>
    </source>
</evidence>
<dbReference type="GO" id="GO:0005886">
    <property type="term" value="C:plasma membrane"/>
    <property type="evidence" value="ECO:0007669"/>
    <property type="project" value="UniProtKB-SubCell"/>
</dbReference>
<dbReference type="InterPro" id="IPR052027">
    <property type="entry name" value="PspC"/>
</dbReference>
<dbReference type="OrthoDB" id="9815286at2"/>
<dbReference type="InterPro" id="IPR007168">
    <property type="entry name" value="Phageshock_PspC_N"/>
</dbReference>
<dbReference type="RefSeq" id="WP_109250886.1">
    <property type="nucleotide sequence ID" value="NZ_QCXQ01000006.1"/>
</dbReference>
<keyword evidence="4 7" id="KW-1133">Transmembrane helix</keyword>
<gene>
    <name evidence="9" type="ORF">DCM90_08220</name>
</gene>
<comment type="caution">
    <text evidence="9">The sequence shown here is derived from an EMBL/GenBank/DDBJ whole genome shotgun (WGS) entry which is preliminary data.</text>
</comment>
<keyword evidence="2" id="KW-1003">Cell membrane</keyword>
<feature type="domain" description="Phage shock protein PspC N-terminal" evidence="8">
    <location>
        <begin position="7"/>
        <end position="65"/>
    </location>
</feature>
<evidence type="ECO:0000256" key="4">
    <source>
        <dbReference type="ARBA" id="ARBA00022989"/>
    </source>
</evidence>
<keyword evidence="3 7" id="KW-0812">Transmembrane</keyword>
<feature type="region of interest" description="Disordered" evidence="6">
    <location>
        <begin position="70"/>
        <end position="106"/>
    </location>
</feature>
<protein>
    <submittedName>
        <fullName evidence="9">Stress-responsive transcriptional regulator</fullName>
    </submittedName>
</protein>
<reference evidence="9 10" key="1">
    <citation type="journal article" date="2018" name="Int. J. Syst. Evol. Microbiol.">
        <title>Lactobacillus bambusae sp. nov., isolated from a traditional fermented Ma-bamboo shoots of Taiwan.</title>
        <authorList>
            <person name="Wang L.-T."/>
        </authorList>
    </citation>
    <scope>NUCLEOTIDE SEQUENCE [LARGE SCALE GENOMIC DNA]</scope>
    <source>
        <strain evidence="9 10">BS-W1</strain>
    </source>
</reference>
<sequence>MKSTSKKRFGRSQNNRVFAGVLGGIANYFGWNATLLRVIFVIITLGLHVWIGVLIYAILVMVMPVDRSTSQSNPFSGFTGFNQPHQSQQQSDRRVIHDAEEHDVNR</sequence>
<evidence type="ECO:0000256" key="2">
    <source>
        <dbReference type="ARBA" id="ARBA00022475"/>
    </source>
</evidence>
<feature type="compositionally biased region" description="Basic and acidic residues" evidence="6">
    <location>
        <begin position="91"/>
        <end position="106"/>
    </location>
</feature>
<feature type="transmembrane region" description="Helical" evidence="7">
    <location>
        <begin position="39"/>
        <end position="62"/>
    </location>
</feature>
<comment type="subcellular location">
    <subcellularLocation>
        <location evidence="1">Cell membrane</location>
        <topology evidence="1">Single-pass membrane protein</topology>
    </subcellularLocation>
</comment>
<evidence type="ECO:0000259" key="8">
    <source>
        <dbReference type="Pfam" id="PF04024"/>
    </source>
</evidence>
<proteinExistence type="predicted"/>
<evidence type="ECO:0000256" key="5">
    <source>
        <dbReference type="ARBA" id="ARBA00023136"/>
    </source>
</evidence>
<name>A0A2V1MWK3_9LACO</name>
<feature type="compositionally biased region" description="Polar residues" evidence="6">
    <location>
        <begin position="70"/>
        <end position="90"/>
    </location>
</feature>